<gene>
    <name evidence="2" type="ORF">PROSTU_04733</name>
</gene>
<accession>A0AA86YTV5</accession>
<name>A0AA86YTV5_PROST</name>
<feature type="signal peptide" evidence="1">
    <location>
        <begin position="1"/>
        <end position="26"/>
    </location>
</feature>
<evidence type="ECO:0000256" key="1">
    <source>
        <dbReference type="SAM" id="SignalP"/>
    </source>
</evidence>
<evidence type="ECO:0000313" key="2">
    <source>
        <dbReference type="EMBL" id="EDU57488.1"/>
    </source>
</evidence>
<organism evidence="2 3">
    <name type="scientific">Providencia stuartii ATCC 25827</name>
    <dbReference type="NCBI Taxonomy" id="471874"/>
    <lineage>
        <taxon>Bacteria</taxon>
        <taxon>Pseudomonadati</taxon>
        <taxon>Pseudomonadota</taxon>
        <taxon>Gammaproteobacteria</taxon>
        <taxon>Enterobacterales</taxon>
        <taxon>Morganellaceae</taxon>
        <taxon>Providencia</taxon>
    </lineage>
</organism>
<reference evidence="3" key="1">
    <citation type="submission" date="2008-04" db="EMBL/GenBank/DDBJ databases">
        <title>Draft genome sequence of Providencia stuartii (ATCC 25827).</title>
        <authorList>
            <person name="Sudarsanam P."/>
            <person name="Ley R."/>
            <person name="Guruge J."/>
            <person name="Turnbaugh P.J."/>
            <person name="Mahowald M."/>
            <person name="Liep D."/>
            <person name="Gordon J."/>
        </authorList>
    </citation>
    <scope>NUCLEOTIDE SEQUENCE [LARGE SCALE GENOMIC DNA]</scope>
    <source>
        <strain evidence="3">ATCC 25827</strain>
    </source>
</reference>
<reference evidence="3" key="2">
    <citation type="submission" date="2008-04" db="EMBL/GenBank/DDBJ databases">
        <title>Draft genome sequence of Providencia stuartii(ATCC 25827).</title>
        <authorList>
            <person name="Sudarsanam P."/>
            <person name="Ley R."/>
            <person name="Guruge J."/>
            <person name="Turnbaugh P.J."/>
            <person name="Mahowald M."/>
            <person name="Liep D."/>
            <person name="Gordon J."/>
        </authorList>
    </citation>
    <scope>NUCLEOTIDE SEQUENCE [LARGE SCALE GENOMIC DNA]</scope>
    <source>
        <strain evidence="3">ATCC 25827</strain>
    </source>
</reference>
<dbReference type="AlphaFoldDB" id="A0AA86YTV5"/>
<protein>
    <recommendedName>
        <fullName evidence="4">Fimbrial-type adhesion domain-containing protein</fullName>
    </recommendedName>
</protein>
<keyword evidence="1" id="KW-0732">Signal</keyword>
<reference evidence="2 3" key="3">
    <citation type="submission" date="2008-05" db="EMBL/GenBank/DDBJ databases">
        <authorList>
            <person name="Fulton L."/>
            <person name="Clifton S."/>
            <person name="Fulton B."/>
            <person name="Xu J."/>
            <person name="Minx P."/>
            <person name="Pepin K.H."/>
            <person name="Johnson M."/>
            <person name="Thiruvilangam P."/>
            <person name="Bhonagiri V."/>
            <person name="Nash W.E."/>
            <person name="Mardis E.R."/>
            <person name="Wilson R.K."/>
        </authorList>
    </citation>
    <scope>NUCLEOTIDE SEQUENCE [LARGE SCALE GENOMIC DNA]</scope>
    <source>
        <strain evidence="2 3">ATCC 25827</strain>
    </source>
</reference>
<sequence>MSKQGKARWQYLLSVIGMGLPAGVFASVTNTTTLTATIVASSCVGEILTLNSSGRAAGNAGTVDFGVINPKSRAAPVRQFSLRLSEVVGGKTGCSAFEAYGRQYPMATLSFGDAGNTQLDEAGVILRYDDGSDTHMRVRVSPLNAEGTFPTAGAPGYVTATHAQVTYPIPFAVKGMFDFQAILSEWQAAKSGAFSGTLTVTVVYR</sequence>
<evidence type="ECO:0008006" key="4">
    <source>
        <dbReference type="Google" id="ProtNLM"/>
    </source>
</evidence>
<evidence type="ECO:0000313" key="3">
    <source>
        <dbReference type="Proteomes" id="UP000004506"/>
    </source>
</evidence>
<comment type="caution">
    <text evidence="2">The sequence shown here is derived from an EMBL/GenBank/DDBJ whole genome shotgun (WGS) entry which is preliminary data.</text>
</comment>
<dbReference type="EMBL" id="ABJD02000118">
    <property type="protein sequence ID" value="EDU57488.1"/>
    <property type="molecule type" value="Genomic_DNA"/>
</dbReference>
<dbReference type="Proteomes" id="UP000004506">
    <property type="component" value="Unassembled WGS sequence"/>
</dbReference>
<proteinExistence type="predicted"/>
<dbReference type="RefSeq" id="WP_004927151.1">
    <property type="nucleotide sequence ID" value="NZ_DS607683.1"/>
</dbReference>
<feature type="chain" id="PRO_5041645314" description="Fimbrial-type adhesion domain-containing protein" evidence="1">
    <location>
        <begin position="27"/>
        <end position="205"/>
    </location>
</feature>